<evidence type="ECO:0000313" key="2">
    <source>
        <dbReference type="Proteomes" id="UP000215335"/>
    </source>
</evidence>
<dbReference type="EMBL" id="NNAY01000573">
    <property type="protein sequence ID" value="OXU27602.1"/>
    <property type="molecule type" value="Genomic_DNA"/>
</dbReference>
<dbReference type="AlphaFoldDB" id="A0A232FAF7"/>
<sequence length="139" mass="15939">MTKAEDHDKRITVLEPDTSANSKEIASLKERCAKGMKVADKSIDVLVISETWFTPLSQSSLFAISGYNLVRNDRGLLSLRNRNTITAKVRKSRLFVTNVVHIYTMRLEQEHNECDNRGTKKDYFSHRRDLTADLSHTEL</sequence>
<proteinExistence type="predicted"/>
<reference evidence="1 2" key="1">
    <citation type="journal article" date="2017" name="Curr. Biol.">
        <title>The Evolution of Venom by Co-option of Single-Copy Genes.</title>
        <authorList>
            <person name="Martinson E.O."/>
            <person name="Mrinalini"/>
            <person name="Kelkar Y.D."/>
            <person name="Chang C.H."/>
            <person name="Werren J.H."/>
        </authorList>
    </citation>
    <scope>NUCLEOTIDE SEQUENCE [LARGE SCALE GENOMIC DNA]</scope>
    <source>
        <strain evidence="1 2">Alberta</strain>
        <tissue evidence="1">Whole body</tissue>
    </source>
</reference>
<comment type="caution">
    <text evidence="1">The sequence shown here is derived from an EMBL/GenBank/DDBJ whole genome shotgun (WGS) entry which is preliminary data.</text>
</comment>
<gene>
    <name evidence="1" type="ORF">TSAR_000612</name>
</gene>
<accession>A0A232FAF7</accession>
<protein>
    <submittedName>
        <fullName evidence="1">Uncharacterized protein</fullName>
    </submittedName>
</protein>
<keyword evidence="2" id="KW-1185">Reference proteome</keyword>
<name>A0A232FAF7_9HYME</name>
<dbReference type="Proteomes" id="UP000215335">
    <property type="component" value="Unassembled WGS sequence"/>
</dbReference>
<evidence type="ECO:0000313" key="1">
    <source>
        <dbReference type="EMBL" id="OXU27602.1"/>
    </source>
</evidence>
<organism evidence="1 2">
    <name type="scientific">Trichomalopsis sarcophagae</name>
    <dbReference type="NCBI Taxonomy" id="543379"/>
    <lineage>
        <taxon>Eukaryota</taxon>
        <taxon>Metazoa</taxon>
        <taxon>Ecdysozoa</taxon>
        <taxon>Arthropoda</taxon>
        <taxon>Hexapoda</taxon>
        <taxon>Insecta</taxon>
        <taxon>Pterygota</taxon>
        <taxon>Neoptera</taxon>
        <taxon>Endopterygota</taxon>
        <taxon>Hymenoptera</taxon>
        <taxon>Apocrita</taxon>
        <taxon>Proctotrupomorpha</taxon>
        <taxon>Chalcidoidea</taxon>
        <taxon>Pteromalidae</taxon>
        <taxon>Pteromalinae</taxon>
        <taxon>Trichomalopsis</taxon>
    </lineage>
</organism>